<evidence type="ECO:0000256" key="1">
    <source>
        <dbReference type="SAM" id="MobiDB-lite"/>
    </source>
</evidence>
<dbReference type="Proteomes" id="UP001341281">
    <property type="component" value="Chromosome 05"/>
</dbReference>
<dbReference type="AntiFam" id="ANF00226">
    <property type="entry name" value="Shadow ORF (opposite pknB)"/>
</dbReference>
<evidence type="ECO:0000313" key="2">
    <source>
        <dbReference type="EMBL" id="WVZ74157.1"/>
    </source>
</evidence>
<evidence type="ECO:0000313" key="3">
    <source>
        <dbReference type="Proteomes" id="UP001341281"/>
    </source>
</evidence>
<gene>
    <name evidence="2" type="ORF">U9M48_022372</name>
</gene>
<feature type="region of interest" description="Disordered" evidence="1">
    <location>
        <begin position="226"/>
        <end position="250"/>
    </location>
</feature>
<name>A0AAQ3WTX9_PASNO</name>
<reference evidence="2 3" key="1">
    <citation type="submission" date="2024-02" db="EMBL/GenBank/DDBJ databases">
        <title>High-quality chromosome-scale genome assembly of Pensacola bahiagrass (Paspalum notatum Flugge var. saurae).</title>
        <authorList>
            <person name="Vega J.M."/>
            <person name="Podio M."/>
            <person name="Orjuela J."/>
            <person name="Siena L.A."/>
            <person name="Pessino S.C."/>
            <person name="Combes M.C."/>
            <person name="Mariac C."/>
            <person name="Albertini E."/>
            <person name="Pupilli F."/>
            <person name="Ortiz J.P.A."/>
            <person name="Leblanc O."/>
        </authorList>
    </citation>
    <scope>NUCLEOTIDE SEQUENCE [LARGE SCALE GENOMIC DNA]</scope>
    <source>
        <strain evidence="2">R1</strain>
        <tissue evidence="2">Leaf</tissue>
    </source>
</reference>
<feature type="compositionally biased region" description="Low complexity" evidence="1">
    <location>
        <begin position="227"/>
        <end position="236"/>
    </location>
</feature>
<feature type="region of interest" description="Disordered" evidence="1">
    <location>
        <begin position="312"/>
        <end position="332"/>
    </location>
</feature>
<sequence length="475" mass="50534">MAQLDSGRAAARRRRGMGYEWSKLVSKESNDLQFEMEGTCAVQHSSNANANRLSSLTSEQSSSSNLEWLTRFEEYGEAEVNGLERHIVILVGQQEVLGLEIPVHDPERVAGLDDPNNDARELGGLALAVMAALYDAVEQLPAGAEVHDDVDVLLVLVRALDGDDVPVAGEVVHDLDLAAHVLDVLLGDQLPLGDGLAGVVDACGEVRAEWSRRLGVAWPSTLAVSSAGTGAPRRMPGAGGGADPSAAAPASAPRAARFPFPCRAVSSAAAEVATGAYPAAEWRCDAPPRKLAKYLDLSVTPHVLPITPWSPAARSRREGEGEATPRGCTWRPQGFRGREVAARRGDETPERRAMGLGIVDGRRAGTRGSELGVGAFGCRRKREDERVGAGWTAGGEEEGSRRLRGQVTARCDESEAKAAAPAGSGEDILRGPTVSGPLLPARDADIHLCRGKRVWSAPFLAGIDNVFDLFWFLLR</sequence>
<keyword evidence="3" id="KW-1185">Reference proteome</keyword>
<protein>
    <submittedName>
        <fullName evidence="2">Uncharacterized protein</fullName>
    </submittedName>
</protein>
<dbReference type="EMBL" id="CP144749">
    <property type="protein sequence ID" value="WVZ74157.1"/>
    <property type="molecule type" value="Genomic_DNA"/>
</dbReference>
<dbReference type="AlphaFoldDB" id="A0AAQ3WTX9"/>
<organism evidence="2 3">
    <name type="scientific">Paspalum notatum var. saurae</name>
    <dbReference type="NCBI Taxonomy" id="547442"/>
    <lineage>
        <taxon>Eukaryota</taxon>
        <taxon>Viridiplantae</taxon>
        <taxon>Streptophyta</taxon>
        <taxon>Embryophyta</taxon>
        <taxon>Tracheophyta</taxon>
        <taxon>Spermatophyta</taxon>
        <taxon>Magnoliopsida</taxon>
        <taxon>Liliopsida</taxon>
        <taxon>Poales</taxon>
        <taxon>Poaceae</taxon>
        <taxon>PACMAD clade</taxon>
        <taxon>Panicoideae</taxon>
        <taxon>Andropogonodae</taxon>
        <taxon>Paspaleae</taxon>
        <taxon>Paspalinae</taxon>
        <taxon>Paspalum</taxon>
    </lineage>
</organism>
<proteinExistence type="predicted"/>
<accession>A0AAQ3WTX9</accession>